<dbReference type="STRING" id="1276920.ADIAG_02684"/>
<evidence type="ECO:0000313" key="2">
    <source>
        <dbReference type="EMBL" id="EMQ98172.1"/>
    </source>
</evidence>
<sequence length="76" mass="8061">MSNNQNTPVSGPTSALPVPVPGPRPTDRTDEASRESTSLEVLETLAELPVAEHLALFEQLQASLAADLESTAQEHP</sequence>
<dbReference type="Proteomes" id="UP000012015">
    <property type="component" value="Unassembled WGS sequence"/>
</dbReference>
<feature type="compositionally biased region" description="Polar residues" evidence="1">
    <location>
        <begin position="1"/>
        <end position="13"/>
    </location>
</feature>
<evidence type="ECO:0000256" key="1">
    <source>
        <dbReference type="SAM" id="MobiDB-lite"/>
    </source>
</evidence>
<dbReference type="RefSeq" id="WP_007271855.1">
    <property type="nucleotide sequence ID" value="NZ_AOCK01000007.1"/>
</dbReference>
<comment type="caution">
    <text evidence="2">The sequence shown here is derived from an EMBL/GenBank/DDBJ whole genome shotgun (WGS) entry which is preliminary data.</text>
</comment>
<proteinExistence type="predicted"/>
<dbReference type="PATRIC" id="fig|1276920.7.peg.2682"/>
<feature type="region of interest" description="Disordered" evidence="1">
    <location>
        <begin position="1"/>
        <end position="38"/>
    </location>
</feature>
<dbReference type="EMBL" id="AOCK01000007">
    <property type="protein sequence ID" value="EMQ98172.1"/>
    <property type="molecule type" value="Genomic_DNA"/>
</dbReference>
<keyword evidence="3" id="KW-1185">Reference proteome</keyword>
<accession>M7MP80</accession>
<dbReference type="AlphaFoldDB" id="M7MP80"/>
<reference evidence="2 3" key="1">
    <citation type="journal article" date="2013" name="Genome Announc.">
        <title>Draft Genome Sequence of Arthrobacter gangotriensis Strain Lz1yT, Isolated from a Penguin Rookery Soil Sample Collected in Antarctica, near the Indian Station Dakshin Gangotri.</title>
        <authorList>
            <person name="Shivaji S."/>
            <person name="Ara S."/>
            <person name="Bandi S."/>
            <person name="Singh A."/>
            <person name="Kumar Pinnaka A."/>
        </authorList>
    </citation>
    <scope>NUCLEOTIDE SEQUENCE [LARGE SCALE GENOMIC DNA]</scope>
    <source>
        <strain evidence="2 3">Lz1y</strain>
    </source>
</reference>
<feature type="compositionally biased region" description="Basic and acidic residues" evidence="1">
    <location>
        <begin position="25"/>
        <end position="34"/>
    </location>
</feature>
<organism evidence="2 3">
    <name type="scientific">Paeniglutamicibacter gangotriensis Lz1y</name>
    <dbReference type="NCBI Taxonomy" id="1276920"/>
    <lineage>
        <taxon>Bacteria</taxon>
        <taxon>Bacillati</taxon>
        <taxon>Actinomycetota</taxon>
        <taxon>Actinomycetes</taxon>
        <taxon>Micrococcales</taxon>
        <taxon>Micrococcaceae</taxon>
        <taxon>Paeniglutamicibacter</taxon>
    </lineage>
</organism>
<name>M7MP80_9MICC</name>
<evidence type="ECO:0000313" key="3">
    <source>
        <dbReference type="Proteomes" id="UP000012015"/>
    </source>
</evidence>
<protein>
    <submittedName>
        <fullName evidence="2">Uncharacterized protein</fullName>
    </submittedName>
</protein>
<gene>
    <name evidence="2" type="ORF">ADIAG_02684</name>
</gene>